<dbReference type="Proteomes" id="UP000635606">
    <property type="component" value="Unassembled WGS sequence"/>
</dbReference>
<dbReference type="AlphaFoldDB" id="A0A8J3ZXG7"/>
<feature type="region of interest" description="Disordered" evidence="1">
    <location>
        <begin position="36"/>
        <end position="56"/>
    </location>
</feature>
<evidence type="ECO:0000256" key="1">
    <source>
        <dbReference type="SAM" id="MobiDB-lite"/>
    </source>
</evidence>
<sequence length="56" mass="5637">MGPPERVGADAVVTGLRALRGGGDLGTALAELDADIDGAPSPDPEHGVTPWFPQSV</sequence>
<name>A0A8J3ZXG7_9ACTN</name>
<keyword evidence="3" id="KW-1185">Reference proteome</keyword>
<proteinExistence type="predicted"/>
<dbReference type="EMBL" id="BOPH01000082">
    <property type="protein sequence ID" value="GIJ70717.1"/>
    <property type="molecule type" value="Genomic_DNA"/>
</dbReference>
<comment type="caution">
    <text evidence="2">The sequence shown here is derived from an EMBL/GenBank/DDBJ whole genome shotgun (WGS) entry which is preliminary data.</text>
</comment>
<organism evidence="2 3">
    <name type="scientific">Virgisporangium ochraceum</name>
    <dbReference type="NCBI Taxonomy" id="65505"/>
    <lineage>
        <taxon>Bacteria</taxon>
        <taxon>Bacillati</taxon>
        <taxon>Actinomycetota</taxon>
        <taxon>Actinomycetes</taxon>
        <taxon>Micromonosporales</taxon>
        <taxon>Micromonosporaceae</taxon>
        <taxon>Virgisporangium</taxon>
    </lineage>
</organism>
<reference evidence="2" key="1">
    <citation type="submission" date="2021-01" db="EMBL/GenBank/DDBJ databases">
        <title>Whole genome shotgun sequence of Virgisporangium ochraceum NBRC 16418.</title>
        <authorList>
            <person name="Komaki H."/>
            <person name="Tamura T."/>
        </authorList>
    </citation>
    <scope>NUCLEOTIDE SEQUENCE</scope>
    <source>
        <strain evidence="2">NBRC 16418</strain>
    </source>
</reference>
<gene>
    <name evidence="2" type="ORF">Voc01_056340</name>
</gene>
<evidence type="ECO:0000313" key="3">
    <source>
        <dbReference type="Proteomes" id="UP000635606"/>
    </source>
</evidence>
<accession>A0A8J3ZXG7</accession>
<protein>
    <submittedName>
        <fullName evidence="2">Uncharacterized protein</fullName>
    </submittedName>
</protein>
<evidence type="ECO:0000313" key="2">
    <source>
        <dbReference type="EMBL" id="GIJ70717.1"/>
    </source>
</evidence>